<accession>A0ABR1JXE2</accession>
<dbReference type="PANTHER" id="PTHR14218">
    <property type="entry name" value="PROTEASE S8 TRIPEPTIDYL PEPTIDASE I CLN2"/>
    <property type="match status" value="1"/>
</dbReference>
<evidence type="ECO:0000256" key="9">
    <source>
        <dbReference type="ARBA" id="ARBA00022837"/>
    </source>
</evidence>
<dbReference type="InterPro" id="IPR050819">
    <property type="entry name" value="Tripeptidyl-peptidase_I"/>
</dbReference>
<keyword evidence="5 11" id="KW-0645">Protease</keyword>
<evidence type="ECO:0000256" key="5">
    <source>
        <dbReference type="ARBA" id="ARBA00022670"/>
    </source>
</evidence>
<feature type="signal peptide" evidence="12">
    <location>
        <begin position="1"/>
        <end position="18"/>
    </location>
</feature>
<keyword evidence="10" id="KW-0865">Zymogen</keyword>
<name>A0ABR1JXE2_9AGAR</name>
<dbReference type="CDD" id="cd11377">
    <property type="entry name" value="Pro-peptidase_S53"/>
    <property type="match status" value="1"/>
</dbReference>
<dbReference type="SUPFAM" id="SSF54897">
    <property type="entry name" value="Protease propeptides/inhibitors"/>
    <property type="match status" value="1"/>
</dbReference>
<organism evidence="14 15">
    <name type="scientific">Marasmiellus scandens</name>
    <dbReference type="NCBI Taxonomy" id="2682957"/>
    <lineage>
        <taxon>Eukaryota</taxon>
        <taxon>Fungi</taxon>
        <taxon>Dikarya</taxon>
        <taxon>Basidiomycota</taxon>
        <taxon>Agaricomycotina</taxon>
        <taxon>Agaricomycetes</taxon>
        <taxon>Agaricomycetidae</taxon>
        <taxon>Agaricales</taxon>
        <taxon>Marasmiineae</taxon>
        <taxon>Omphalotaceae</taxon>
        <taxon>Marasmiellus</taxon>
    </lineage>
</organism>
<dbReference type="SUPFAM" id="SSF52743">
    <property type="entry name" value="Subtilisin-like"/>
    <property type="match status" value="1"/>
</dbReference>
<evidence type="ECO:0000259" key="13">
    <source>
        <dbReference type="PROSITE" id="PS51695"/>
    </source>
</evidence>
<keyword evidence="6 11" id="KW-0479">Metal-binding</keyword>
<feature type="binding site" evidence="11">
    <location>
        <position position="543"/>
    </location>
    <ligand>
        <name>Ca(2+)</name>
        <dbReference type="ChEBI" id="CHEBI:29108"/>
    </ligand>
</feature>
<dbReference type="InterPro" id="IPR036852">
    <property type="entry name" value="Peptidase_S8/S53_dom_sf"/>
</dbReference>
<dbReference type="Gene3D" id="3.40.50.200">
    <property type="entry name" value="Peptidase S8/S53 domain"/>
    <property type="match status" value="1"/>
</dbReference>
<dbReference type="InterPro" id="IPR023828">
    <property type="entry name" value="Peptidase_S8_Ser-AS"/>
</dbReference>
<gene>
    <name evidence="14" type="ORF">VKT23_004584</name>
</gene>
<feature type="chain" id="PRO_5045043767" description="tripeptidyl-peptidase II" evidence="12">
    <location>
        <begin position="19"/>
        <end position="582"/>
    </location>
</feature>
<proteinExistence type="predicted"/>
<dbReference type="InterPro" id="IPR015366">
    <property type="entry name" value="S53_propep"/>
</dbReference>
<dbReference type="EC" id="3.4.14.10" evidence="4"/>
<dbReference type="InterPro" id="IPR000209">
    <property type="entry name" value="Peptidase_S8/S53_dom"/>
</dbReference>
<keyword evidence="15" id="KW-1185">Reference proteome</keyword>
<feature type="active site" description="Charge relay system" evidence="11">
    <location>
        <position position="294"/>
    </location>
</feature>
<evidence type="ECO:0000256" key="3">
    <source>
        <dbReference type="ARBA" id="ARBA00004239"/>
    </source>
</evidence>
<reference evidence="14 15" key="1">
    <citation type="submission" date="2024-01" db="EMBL/GenBank/DDBJ databases">
        <title>A draft genome for the cacao thread blight pathogen Marasmiellus scandens.</title>
        <authorList>
            <person name="Baruah I.K."/>
            <person name="Leung J."/>
            <person name="Bukari Y."/>
            <person name="Amoako-Attah I."/>
            <person name="Meinhardt L.W."/>
            <person name="Bailey B.A."/>
            <person name="Cohen S.P."/>
        </authorList>
    </citation>
    <scope>NUCLEOTIDE SEQUENCE [LARGE SCALE GENOMIC DNA]</scope>
    <source>
        <strain evidence="14 15">GH-19</strain>
    </source>
</reference>
<evidence type="ECO:0000256" key="6">
    <source>
        <dbReference type="ARBA" id="ARBA00022723"/>
    </source>
</evidence>
<feature type="domain" description="Peptidase S53" evidence="13">
    <location>
        <begin position="216"/>
        <end position="582"/>
    </location>
</feature>
<dbReference type="PANTHER" id="PTHR14218:SF15">
    <property type="entry name" value="TRIPEPTIDYL-PEPTIDASE 1"/>
    <property type="match status" value="1"/>
</dbReference>
<comment type="subcellular location">
    <subcellularLocation>
        <location evidence="3">Secreted</location>
        <location evidence="3">Extracellular space</location>
    </subcellularLocation>
</comment>
<dbReference type="InterPro" id="IPR030400">
    <property type="entry name" value="Sedolisin_dom"/>
</dbReference>
<comment type="function">
    <text evidence="2">Secreted tripeptidyl-peptidase which degrades proteins at acidic pHs and is involved in virulence.</text>
</comment>
<dbReference type="PROSITE" id="PS00138">
    <property type="entry name" value="SUBTILASE_SER"/>
    <property type="match status" value="1"/>
</dbReference>
<evidence type="ECO:0000256" key="12">
    <source>
        <dbReference type="SAM" id="SignalP"/>
    </source>
</evidence>
<sequence length="582" mass="62545">MLWSSTFAFVPLLGLAVASPVFDTPYSDFQTKHSWVEIPKGWEYHSTPPADTLISLRLGLKQARFDELLSHLYQVSDPTHSRYGQHLSKADVDALVKPSDETTNAVYDWLSHHGIDDSAVTSSREWVTVTLPLHLAETLLDTKYHVYSHAKSNERVLRTLSYSLPSILHGHIDVVAPTTYFSTLKSMRATSFLQPEIPALSLKIDATAPAASCNTVITPTCLRDLYNTIDYTVTQAGTNKLGVAGYLDEFANFDDLKTFTRRFRTDATNATFDVVQISNGGNDQNDPGVEANLDIQYTIGMSFPTPNTYYSTGGSPPFNPDSQTPTNTNEPYLDWLNFIMGQETIPQTFTTSYGDDEQTVPADYAISVCSGLAQLGARGSSIMFSSGDFGVGGGDCHTNDGQNRTQFQPAFPASCPFVTTVGATTRINPEVVADFSGGGFSNLFARPDYQADAVSGYLDALGNQFQGLFNATGRAYPDVAAQGVGFQVVIGGSVGSVGGTSASSPTFAGIIALLNDFRLSRGQSSLGFLNPLLYQNPDVFTDIVSGTNPGCGTAGFDAGLTPGWDPVTGLGTPDFVKLQGIV</sequence>
<evidence type="ECO:0000256" key="4">
    <source>
        <dbReference type="ARBA" id="ARBA00012462"/>
    </source>
</evidence>
<evidence type="ECO:0000256" key="8">
    <source>
        <dbReference type="ARBA" id="ARBA00022825"/>
    </source>
</evidence>
<comment type="cofactor">
    <cofactor evidence="11">
        <name>Ca(2+)</name>
        <dbReference type="ChEBI" id="CHEBI:29108"/>
    </cofactor>
    <text evidence="11">Binds 1 Ca(2+) ion per subunit.</text>
</comment>
<evidence type="ECO:0000256" key="11">
    <source>
        <dbReference type="PROSITE-ProRule" id="PRU01032"/>
    </source>
</evidence>
<dbReference type="PROSITE" id="PS51695">
    <property type="entry name" value="SEDOLISIN"/>
    <property type="match status" value="1"/>
</dbReference>
<feature type="active site" description="Charge relay system" evidence="11">
    <location>
        <position position="501"/>
    </location>
</feature>
<feature type="binding site" evidence="11">
    <location>
        <position position="542"/>
    </location>
    <ligand>
        <name>Ca(2+)</name>
        <dbReference type="ChEBI" id="CHEBI:29108"/>
    </ligand>
</feature>
<dbReference type="CDD" id="cd04056">
    <property type="entry name" value="Peptidases_S53"/>
    <property type="match status" value="1"/>
</dbReference>
<evidence type="ECO:0000313" key="14">
    <source>
        <dbReference type="EMBL" id="KAK7467531.1"/>
    </source>
</evidence>
<dbReference type="Pfam" id="PF09286">
    <property type="entry name" value="Pro-kuma_activ"/>
    <property type="match status" value="1"/>
</dbReference>
<protein>
    <recommendedName>
        <fullName evidence="4">tripeptidyl-peptidase II</fullName>
        <ecNumber evidence="4">3.4.14.10</ecNumber>
    </recommendedName>
</protein>
<keyword evidence="9 11" id="KW-0106">Calcium</keyword>
<comment type="caution">
    <text evidence="14">The sequence shown here is derived from an EMBL/GenBank/DDBJ whole genome shotgun (WGS) entry which is preliminary data.</text>
</comment>
<keyword evidence="7 11" id="KW-0378">Hydrolase</keyword>
<feature type="binding site" evidence="11">
    <location>
        <position position="565"/>
    </location>
    <ligand>
        <name>Ca(2+)</name>
        <dbReference type="ChEBI" id="CHEBI:29108"/>
    </ligand>
</feature>
<evidence type="ECO:0000256" key="7">
    <source>
        <dbReference type="ARBA" id="ARBA00022801"/>
    </source>
</evidence>
<evidence type="ECO:0000256" key="1">
    <source>
        <dbReference type="ARBA" id="ARBA00001910"/>
    </source>
</evidence>
<keyword evidence="8 11" id="KW-0720">Serine protease</keyword>
<evidence type="ECO:0000256" key="2">
    <source>
        <dbReference type="ARBA" id="ARBA00002451"/>
    </source>
</evidence>
<evidence type="ECO:0000313" key="15">
    <source>
        <dbReference type="Proteomes" id="UP001498398"/>
    </source>
</evidence>
<evidence type="ECO:0000256" key="10">
    <source>
        <dbReference type="ARBA" id="ARBA00023145"/>
    </source>
</evidence>
<dbReference type="SMART" id="SM00944">
    <property type="entry name" value="Pro-kuma_activ"/>
    <property type="match status" value="1"/>
</dbReference>
<feature type="active site" description="Charge relay system" evidence="11">
    <location>
        <position position="290"/>
    </location>
</feature>
<feature type="binding site" evidence="11">
    <location>
        <position position="563"/>
    </location>
    <ligand>
        <name>Ca(2+)</name>
        <dbReference type="ChEBI" id="CHEBI:29108"/>
    </ligand>
</feature>
<comment type="catalytic activity">
    <reaction evidence="1">
        <text>Release of an N-terminal tripeptide from a polypeptide.</text>
        <dbReference type="EC" id="3.4.14.10"/>
    </reaction>
</comment>
<dbReference type="Pfam" id="PF00082">
    <property type="entry name" value="Peptidase_S8"/>
    <property type="match status" value="1"/>
</dbReference>
<dbReference type="EMBL" id="JBANRG010000004">
    <property type="protein sequence ID" value="KAK7467531.1"/>
    <property type="molecule type" value="Genomic_DNA"/>
</dbReference>
<keyword evidence="12" id="KW-0732">Signal</keyword>
<dbReference type="Proteomes" id="UP001498398">
    <property type="component" value="Unassembled WGS sequence"/>
</dbReference>